<dbReference type="GO" id="GO:0016020">
    <property type="term" value="C:membrane"/>
    <property type="evidence" value="ECO:0007669"/>
    <property type="project" value="UniProtKB-SubCell"/>
</dbReference>
<dbReference type="PROSITE" id="PS50262">
    <property type="entry name" value="G_PROTEIN_RECEP_F1_2"/>
    <property type="match status" value="1"/>
</dbReference>
<evidence type="ECO:0000256" key="5">
    <source>
        <dbReference type="ARBA" id="ARBA00023136"/>
    </source>
</evidence>
<keyword evidence="3 8" id="KW-1133">Transmembrane helix</keyword>
<keyword evidence="7" id="KW-0807">Transducer</keyword>
<proteinExistence type="predicted"/>
<dbReference type="PANTHER" id="PTHR48018">
    <property type="entry name" value="OLFACTORY RECEPTOR"/>
    <property type="match status" value="1"/>
</dbReference>
<evidence type="ECO:0000313" key="11">
    <source>
        <dbReference type="Proteomes" id="UP000558488"/>
    </source>
</evidence>
<dbReference type="Pfam" id="PF13853">
    <property type="entry name" value="7tm_4"/>
    <property type="match status" value="1"/>
</dbReference>
<dbReference type="Gene3D" id="1.20.1070.10">
    <property type="entry name" value="Rhodopsin 7-helix transmembrane proteins"/>
    <property type="match status" value="1"/>
</dbReference>
<feature type="transmembrane region" description="Helical" evidence="8">
    <location>
        <begin position="26"/>
        <end position="50"/>
    </location>
</feature>
<evidence type="ECO:0000256" key="6">
    <source>
        <dbReference type="ARBA" id="ARBA00023170"/>
    </source>
</evidence>
<dbReference type="EMBL" id="JACAGB010000009">
    <property type="protein sequence ID" value="KAF6343006.1"/>
    <property type="molecule type" value="Genomic_DNA"/>
</dbReference>
<gene>
    <name evidence="10" type="ORF">mPipKuh1_010737</name>
</gene>
<evidence type="ECO:0000256" key="2">
    <source>
        <dbReference type="ARBA" id="ARBA00022692"/>
    </source>
</evidence>
<reference evidence="10 11" key="1">
    <citation type="journal article" date="2020" name="Nature">
        <title>Six reference-quality genomes reveal evolution of bat adaptations.</title>
        <authorList>
            <person name="Jebb D."/>
            <person name="Huang Z."/>
            <person name="Pippel M."/>
            <person name="Hughes G.M."/>
            <person name="Lavrichenko K."/>
            <person name="Devanna P."/>
            <person name="Winkler S."/>
            <person name="Jermiin L.S."/>
            <person name="Skirmuntt E.C."/>
            <person name="Katzourakis A."/>
            <person name="Burkitt-Gray L."/>
            <person name="Ray D.A."/>
            <person name="Sullivan K.A.M."/>
            <person name="Roscito J.G."/>
            <person name="Kirilenko B.M."/>
            <person name="Davalos L.M."/>
            <person name="Corthals A.P."/>
            <person name="Power M.L."/>
            <person name="Jones G."/>
            <person name="Ransome R.D."/>
            <person name="Dechmann D.K.N."/>
            <person name="Locatelli A.G."/>
            <person name="Puechmaille S.J."/>
            <person name="Fedrigo O."/>
            <person name="Jarvis E.D."/>
            <person name="Hiller M."/>
            <person name="Vernes S.C."/>
            <person name="Myers E.W."/>
            <person name="Teeling E.C."/>
        </authorList>
    </citation>
    <scope>NUCLEOTIDE SEQUENCE [LARGE SCALE GENOMIC DNA]</scope>
    <source>
        <strain evidence="10">MPipKuh1</strain>
        <tissue evidence="10">Flight muscle</tissue>
    </source>
</reference>
<feature type="transmembrane region" description="Helical" evidence="8">
    <location>
        <begin position="91"/>
        <end position="116"/>
    </location>
</feature>
<organism evidence="10 11">
    <name type="scientific">Pipistrellus kuhlii</name>
    <name type="common">Kuhl's pipistrelle</name>
    <dbReference type="NCBI Taxonomy" id="59472"/>
    <lineage>
        <taxon>Eukaryota</taxon>
        <taxon>Metazoa</taxon>
        <taxon>Chordata</taxon>
        <taxon>Craniata</taxon>
        <taxon>Vertebrata</taxon>
        <taxon>Euteleostomi</taxon>
        <taxon>Mammalia</taxon>
        <taxon>Eutheria</taxon>
        <taxon>Laurasiatheria</taxon>
        <taxon>Chiroptera</taxon>
        <taxon>Yangochiroptera</taxon>
        <taxon>Vespertilionidae</taxon>
        <taxon>Pipistrellus</taxon>
    </lineage>
</organism>
<evidence type="ECO:0000259" key="9">
    <source>
        <dbReference type="PROSITE" id="PS50262"/>
    </source>
</evidence>
<evidence type="ECO:0000256" key="8">
    <source>
        <dbReference type="SAM" id="Phobius"/>
    </source>
</evidence>
<protein>
    <recommendedName>
        <fullName evidence="9">G-protein coupled receptors family 1 profile domain-containing protein</fullName>
    </recommendedName>
</protein>
<evidence type="ECO:0000256" key="7">
    <source>
        <dbReference type="ARBA" id="ARBA00023224"/>
    </source>
</evidence>
<comment type="caution">
    <text evidence="10">The sequence shown here is derived from an EMBL/GenBank/DDBJ whole genome shotgun (WGS) entry which is preliminary data.</text>
</comment>
<keyword evidence="5 8" id="KW-0472">Membrane</keyword>
<dbReference type="GO" id="GO:0004984">
    <property type="term" value="F:olfactory receptor activity"/>
    <property type="evidence" value="ECO:0007669"/>
    <property type="project" value="InterPro"/>
</dbReference>
<keyword evidence="2 8" id="KW-0812">Transmembrane</keyword>
<evidence type="ECO:0000256" key="3">
    <source>
        <dbReference type="ARBA" id="ARBA00022989"/>
    </source>
</evidence>
<feature type="domain" description="G-protein coupled receptors family 1 profile" evidence="9">
    <location>
        <begin position="41"/>
        <end position="125"/>
    </location>
</feature>
<evidence type="ECO:0000256" key="1">
    <source>
        <dbReference type="ARBA" id="ARBA00004141"/>
    </source>
</evidence>
<evidence type="ECO:0000256" key="4">
    <source>
        <dbReference type="ARBA" id="ARBA00023040"/>
    </source>
</evidence>
<keyword evidence="6" id="KW-0675">Receptor</keyword>
<accession>A0A7J7X0L0</accession>
<dbReference type="Proteomes" id="UP000558488">
    <property type="component" value="Unassembled WGS sequence"/>
</dbReference>
<keyword evidence="4" id="KW-0297">G-protein coupled receptor</keyword>
<dbReference type="SUPFAM" id="SSF81321">
    <property type="entry name" value="Family A G protein-coupled receptor-like"/>
    <property type="match status" value="1"/>
</dbReference>
<evidence type="ECO:0000313" key="10">
    <source>
        <dbReference type="EMBL" id="KAF6343006.1"/>
    </source>
</evidence>
<dbReference type="AlphaFoldDB" id="A0A7J7X0L0"/>
<name>A0A7J7X0L0_PIPKU</name>
<dbReference type="InterPro" id="IPR000725">
    <property type="entry name" value="Olfact_rcpt"/>
</dbReference>
<dbReference type="InterPro" id="IPR017452">
    <property type="entry name" value="GPCR_Rhodpsn_7TM"/>
</dbReference>
<dbReference type="GO" id="GO:0004930">
    <property type="term" value="F:G protein-coupled receptor activity"/>
    <property type="evidence" value="ECO:0007669"/>
    <property type="project" value="UniProtKB-KW"/>
</dbReference>
<comment type="subcellular location">
    <subcellularLocation>
        <location evidence="1">Membrane</location>
        <topology evidence="1">Multi-pass membrane protein</topology>
    </subcellularLocation>
</comment>
<keyword evidence="11" id="KW-1185">Reference proteome</keyword>
<sequence length="125" mass="14037">MDDKNQTAVTELHFVGLTDNFPQKMILFLIFLLVYLVTSGANLGMVALIWTDSRLDTPMYFFLSHLSLVDASCSSSDAPKMLSDIFPAIKVISFMGCAVQMWFIGQFAITECFLLATMVCDRYIL</sequence>